<dbReference type="PANTHER" id="PTHR46148">
    <property type="entry name" value="CHROMO DOMAIN-CONTAINING PROTEIN"/>
    <property type="match status" value="1"/>
</dbReference>
<feature type="non-terminal residue" evidence="4">
    <location>
        <position position="1"/>
    </location>
</feature>
<dbReference type="InterPro" id="IPR025558">
    <property type="entry name" value="DUF4283"/>
</dbReference>
<evidence type="ECO:0000259" key="3">
    <source>
        <dbReference type="Pfam" id="PF24626"/>
    </source>
</evidence>
<dbReference type="Proteomes" id="UP001151760">
    <property type="component" value="Unassembled WGS sequence"/>
</dbReference>
<dbReference type="Pfam" id="PF08284">
    <property type="entry name" value="RVP_2"/>
    <property type="match status" value="1"/>
</dbReference>
<keyword evidence="5" id="KW-1185">Reference proteome</keyword>
<evidence type="ECO:0000313" key="4">
    <source>
        <dbReference type="EMBL" id="GJT67556.1"/>
    </source>
</evidence>
<name>A0ABQ5FW12_9ASTR</name>
<feature type="domain" description="Tf2-1-like SH3-like" evidence="3">
    <location>
        <begin position="209"/>
        <end position="268"/>
    </location>
</feature>
<sequence length="628" mass="72158">SYGLMKDENDAYVMNDVQSNEGKALVMAYGHGLKACNKATGACFTYRKVRHMAKDCKKGSTRNGGNENNKQPATKGRVFALATNRVTNATISSTLLNYALSISTPMGNNVLISHEYRSCSLHFDDKIRFANLLPLEMSILEIILSLEFLTEHRATIDCHTKRVIFGNLNNPEFIYHCSRPGKPIKIISAFKTLTLISNGCEGFLASLILKVSPCRVVRCFGIKGKLNPRFIGPFEILDKVGKVSYRLALPPQLSHVHNVFHVSLLRGYNYHPLHVVSYPLDQIREDLSFVEEPEDILDRQERKDDLNTYCVSNDDKDDFDVVTDTNVDHEEKTEGEVKSYANDVQKNDNNVDTSFEYKPTEISEDGTEFVIFDEEIVAKGSEKWKLTIRGQFVGCYMQGICYFKFQSNEGLERVLKQGPWIVNNKPLYVQKWNPIIGLEKVDAIKIPVWAKLINIQLEAWSKEGISALASSLRHTFEDGYNVYKHKFVFGHENEKCIKGQKDPTQNVTEERRKENNKDVREYQQKKVMENNKGRQANSQMICGMQLINLLTSIDEKHEQKEKNFRFANFIVDKKEFTPTVVKVWKEEVKGHHMYEVVQKIKRLKYHMKSLAWKNENLLMQQAKVDLEQ</sequence>
<dbReference type="Gene3D" id="2.40.70.10">
    <property type="entry name" value="Acid Proteases"/>
    <property type="match status" value="1"/>
</dbReference>
<evidence type="ECO:0000313" key="5">
    <source>
        <dbReference type="Proteomes" id="UP001151760"/>
    </source>
</evidence>
<protein>
    <submittedName>
        <fullName evidence="4">Reverse transcriptase domain-containing protein</fullName>
    </submittedName>
</protein>
<keyword evidence="4" id="KW-0548">Nucleotidyltransferase</keyword>
<proteinExistence type="predicted"/>
<evidence type="ECO:0000259" key="2">
    <source>
        <dbReference type="Pfam" id="PF14111"/>
    </source>
</evidence>
<keyword evidence="4" id="KW-0808">Transferase</keyword>
<reference evidence="4" key="1">
    <citation type="journal article" date="2022" name="Int. J. Mol. Sci.">
        <title>Draft Genome of Tanacetum Coccineum: Genomic Comparison of Closely Related Tanacetum-Family Plants.</title>
        <authorList>
            <person name="Yamashiro T."/>
            <person name="Shiraishi A."/>
            <person name="Nakayama K."/>
            <person name="Satake H."/>
        </authorList>
    </citation>
    <scope>NUCLEOTIDE SEQUENCE</scope>
</reference>
<organism evidence="4 5">
    <name type="scientific">Tanacetum coccineum</name>
    <dbReference type="NCBI Taxonomy" id="301880"/>
    <lineage>
        <taxon>Eukaryota</taxon>
        <taxon>Viridiplantae</taxon>
        <taxon>Streptophyta</taxon>
        <taxon>Embryophyta</taxon>
        <taxon>Tracheophyta</taxon>
        <taxon>Spermatophyta</taxon>
        <taxon>Magnoliopsida</taxon>
        <taxon>eudicotyledons</taxon>
        <taxon>Gunneridae</taxon>
        <taxon>Pentapetalae</taxon>
        <taxon>asterids</taxon>
        <taxon>campanulids</taxon>
        <taxon>Asterales</taxon>
        <taxon>Asteraceae</taxon>
        <taxon>Asteroideae</taxon>
        <taxon>Anthemideae</taxon>
        <taxon>Anthemidinae</taxon>
        <taxon>Tanacetum</taxon>
    </lineage>
</organism>
<gene>
    <name evidence="4" type="ORF">Tco_1019036</name>
</gene>
<dbReference type="Pfam" id="PF14111">
    <property type="entry name" value="DUF4283"/>
    <property type="match status" value="1"/>
</dbReference>
<reference evidence="4" key="2">
    <citation type="submission" date="2022-01" db="EMBL/GenBank/DDBJ databases">
        <authorList>
            <person name="Yamashiro T."/>
            <person name="Shiraishi A."/>
            <person name="Satake H."/>
            <person name="Nakayama K."/>
        </authorList>
    </citation>
    <scope>NUCLEOTIDE SEQUENCE</scope>
</reference>
<accession>A0ABQ5FW12</accession>
<dbReference type="EMBL" id="BQNB010017820">
    <property type="protein sequence ID" value="GJT67556.1"/>
    <property type="molecule type" value="Genomic_DNA"/>
</dbReference>
<dbReference type="GO" id="GO:0003964">
    <property type="term" value="F:RNA-directed DNA polymerase activity"/>
    <property type="evidence" value="ECO:0007669"/>
    <property type="project" value="UniProtKB-KW"/>
</dbReference>
<dbReference type="Pfam" id="PF24626">
    <property type="entry name" value="SH3_Tf2-1"/>
    <property type="match status" value="1"/>
</dbReference>
<dbReference type="InterPro" id="IPR056924">
    <property type="entry name" value="SH3_Tf2-1"/>
</dbReference>
<keyword evidence="4" id="KW-0695">RNA-directed DNA polymerase</keyword>
<feature type="region of interest" description="Disordered" evidence="1">
    <location>
        <begin position="499"/>
        <end position="518"/>
    </location>
</feature>
<comment type="caution">
    <text evidence="4">The sequence shown here is derived from an EMBL/GenBank/DDBJ whole genome shotgun (WGS) entry which is preliminary data.</text>
</comment>
<feature type="compositionally biased region" description="Basic and acidic residues" evidence="1">
    <location>
        <begin position="508"/>
        <end position="518"/>
    </location>
</feature>
<feature type="domain" description="DUF4283" evidence="2">
    <location>
        <begin position="382"/>
        <end position="438"/>
    </location>
</feature>
<dbReference type="InterPro" id="IPR021109">
    <property type="entry name" value="Peptidase_aspartic_dom_sf"/>
</dbReference>
<evidence type="ECO:0000256" key="1">
    <source>
        <dbReference type="SAM" id="MobiDB-lite"/>
    </source>
</evidence>
<dbReference type="PANTHER" id="PTHR46148:SF60">
    <property type="entry name" value="CHROMO DOMAIN-CONTAINING PROTEIN"/>
    <property type="match status" value="1"/>
</dbReference>